<dbReference type="Proteomes" id="UP000318053">
    <property type="component" value="Unassembled WGS sequence"/>
</dbReference>
<evidence type="ECO:0000313" key="1">
    <source>
        <dbReference type="EMBL" id="TWT64971.1"/>
    </source>
</evidence>
<dbReference type="EMBL" id="SJPK01000008">
    <property type="protein sequence ID" value="TWT64971.1"/>
    <property type="molecule type" value="Genomic_DNA"/>
</dbReference>
<dbReference type="AlphaFoldDB" id="A0A5C5XR37"/>
<comment type="caution">
    <text evidence="1">The sequence shown here is derived from an EMBL/GenBank/DDBJ whole genome shotgun (WGS) entry which is preliminary data.</text>
</comment>
<sequence length="73" mass="8303">MIAINKPLRRNDRPDPPWPIDAHASLHTEVDSTSSIYLSLYLNLKIGNLNPFSMVHPTEACAEHSGRFFEAWL</sequence>
<keyword evidence="2" id="KW-1185">Reference proteome</keyword>
<proteinExistence type="predicted"/>
<evidence type="ECO:0000313" key="2">
    <source>
        <dbReference type="Proteomes" id="UP000318053"/>
    </source>
</evidence>
<gene>
    <name evidence="1" type="ORF">CA85_33160</name>
</gene>
<protein>
    <submittedName>
        <fullName evidence="1">Uncharacterized protein</fullName>
    </submittedName>
</protein>
<accession>A0A5C5XR37</accession>
<reference evidence="1 2" key="1">
    <citation type="submission" date="2019-02" db="EMBL/GenBank/DDBJ databases">
        <title>Deep-cultivation of Planctomycetes and their phenomic and genomic characterization uncovers novel biology.</title>
        <authorList>
            <person name="Wiegand S."/>
            <person name="Jogler M."/>
            <person name="Boedeker C."/>
            <person name="Pinto D."/>
            <person name="Vollmers J."/>
            <person name="Rivas-Marin E."/>
            <person name="Kohn T."/>
            <person name="Peeters S.H."/>
            <person name="Heuer A."/>
            <person name="Rast P."/>
            <person name="Oberbeckmann S."/>
            <person name="Bunk B."/>
            <person name="Jeske O."/>
            <person name="Meyerdierks A."/>
            <person name="Storesund J.E."/>
            <person name="Kallscheuer N."/>
            <person name="Luecker S."/>
            <person name="Lage O.M."/>
            <person name="Pohl T."/>
            <person name="Merkel B.J."/>
            <person name="Hornburger P."/>
            <person name="Mueller R.-W."/>
            <person name="Bruemmer F."/>
            <person name="Labrenz M."/>
            <person name="Spormann A.M."/>
            <person name="Op Den Camp H."/>
            <person name="Overmann J."/>
            <person name="Amann R."/>
            <person name="Jetten M.S.M."/>
            <person name="Mascher T."/>
            <person name="Medema M.H."/>
            <person name="Devos D.P."/>
            <person name="Kaster A.-K."/>
            <person name="Ovreas L."/>
            <person name="Rohde M."/>
            <person name="Galperin M.Y."/>
            <person name="Jogler C."/>
        </authorList>
    </citation>
    <scope>NUCLEOTIDE SEQUENCE [LARGE SCALE GENOMIC DNA]</scope>
    <source>
        <strain evidence="1 2">CA85</strain>
    </source>
</reference>
<name>A0A5C5XR37_9BACT</name>
<organism evidence="1 2">
    <name type="scientific">Allorhodopirellula solitaria</name>
    <dbReference type="NCBI Taxonomy" id="2527987"/>
    <lineage>
        <taxon>Bacteria</taxon>
        <taxon>Pseudomonadati</taxon>
        <taxon>Planctomycetota</taxon>
        <taxon>Planctomycetia</taxon>
        <taxon>Pirellulales</taxon>
        <taxon>Pirellulaceae</taxon>
        <taxon>Allorhodopirellula</taxon>
    </lineage>
</organism>